<evidence type="ECO:0000256" key="6">
    <source>
        <dbReference type="SAM" id="MobiDB-lite"/>
    </source>
</evidence>
<feature type="transmembrane region" description="Helical" evidence="7">
    <location>
        <begin position="7"/>
        <end position="27"/>
    </location>
</feature>
<evidence type="ECO:0000313" key="8">
    <source>
        <dbReference type="EMBL" id="KAG8460705.1"/>
    </source>
</evidence>
<keyword evidence="3" id="KW-0547">Nucleotide-binding</keyword>
<keyword evidence="4" id="KW-0067">ATP-binding</keyword>
<dbReference type="InterPro" id="IPR004344">
    <property type="entry name" value="TTL/TTLL_fam"/>
</dbReference>
<feature type="compositionally biased region" description="Low complexity" evidence="6">
    <location>
        <begin position="714"/>
        <end position="730"/>
    </location>
</feature>
<gene>
    <name evidence="8" type="ORF">KFE25_011480</name>
</gene>
<keyword evidence="7" id="KW-1133">Transmembrane helix</keyword>
<dbReference type="Pfam" id="PF03133">
    <property type="entry name" value="TTL"/>
    <property type="match status" value="1"/>
</dbReference>
<evidence type="ECO:0000256" key="3">
    <source>
        <dbReference type="ARBA" id="ARBA00022741"/>
    </source>
</evidence>
<dbReference type="PANTHER" id="PTHR12241">
    <property type="entry name" value="TUBULIN POLYGLUTAMYLASE"/>
    <property type="match status" value="1"/>
</dbReference>
<feature type="region of interest" description="Disordered" evidence="6">
    <location>
        <begin position="714"/>
        <end position="778"/>
    </location>
</feature>
<dbReference type="EMBL" id="JAGTXO010000031">
    <property type="protein sequence ID" value="KAG8460705.1"/>
    <property type="molecule type" value="Genomic_DNA"/>
</dbReference>
<evidence type="ECO:0000256" key="2">
    <source>
        <dbReference type="ARBA" id="ARBA00022598"/>
    </source>
</evidence>
<feature type="compositionally biased region" description="Low complexity" evidence="6">
    <location>
        <begin position="760"/>
        <end position="772"/>
    </location>
</feature>
<keyword evidence="7" id="KW-0812">Transmembrane</keyword>
<dbReference type="GO" id="GO:0070740">
    <property type="term" value="F:tubulin-glutamic acid ligase activity"/>
    <property type="evidence" value="ECO:0007669"/>
    <property type="project" value="TreeGrafter"/>
</dbReference>
<evidence type="ECO:0000256" key="1">
    <source>
        <dbReference type="ARBA" id="ARBA00006820"/>
    </source>
</evidence>
<proteinExistence type="inferred from homology"/>
<protein>
    <recommendedName>
        <fullName evidence="5">Tubulin--tyrosine ligase-like protein 9</fullName>
    </recommendedName>
</protein>
<feature type="region of interest" description="Disordered" evidence="6">
    <location>
        <begin position="589"/>
        <end position="613"/>
    </location>
</feature>
<dbReference type="GO" id="GO:0005524">
    <property type="term" value="F:ATP binding"/>
    <property type="evidence" value="ECO:0007669"/>
    <property type="project" value="UniProtKB-KW"/>
</dbReference>
<dbReference type="Proteomes" id="UP000751190">
    <property type="component" value="Unassembled WGS sequence"/>
</dbReference>
<keyword evidence="7" id="KW-0472">Membrane</keyword>
<dbReference type="PANTHER" id="PTHR12241:SF39">
    <property type="entry name" value="TUBULIN POLYGLUTAMYLASE TTLL9-RELATED"/>
    <property type="match status" value="1"/>
</dbReference>
<evidence type="ECO:0000256" key="4">
    <source>
        <dbReference type="ARBA" id="ARBA00022840"/>
    </source>
</evidence>
<evidence type="ECO:0000256" key="5">
    <source>
        <dbReference type="ARBA" id="ARBA00030445"/>
    </source>
</evidence>
<evidence type="ECO:0000256" key="7">
    <source>
        <dbReference type="SAM" id="Phobius"/>
    </source>
</evidence>
<name>A0A8J5XKX8_DIALT</name>
<dbReference type="OrthoDB" id="202825at2759"/>
<comment type="caution">
    <text evidence="8">The sequence shown here is derived from an EMBL/GenBank/DDBJ whole genome shotgun (WGS) entry which is preliminary data.</text>
</comment>
<dbReference type="GO" id="GO:0015631">
    <property type="term" value="F:tubulin binding"/>
    <property type="evidence" value="ECO:0007669"/>
    <property type="project" value="TreeGrafter"/>
</dbReference>
<dbReference type="GO" id="GO:0000226">
    <property type="term" value="P:microtubule cytoskeleton organization"/>
    <property type="evidence" value="ECO:0007669"/>
    <property type="project" value="TreeGrafter"/>
</dbReference>
<keyword evidence="2" id="KW-0436">Ligase</keyword>
<comment type="similarity">
    <text evidence="1">Belongs to the tubulin--tyrosine ligase family.</text>
</comment>
<dbReference type="Gene3D" id="3.30.470.20">
    <property type="entry name" value="ATP-grasp fold, B domain"/>
    <property type="match status" value="1"/>
</dbReference>
<dbReference type="GO" id="GO:0036064">
    <property type="term" value="C:ciliary basal body"/>
    <property type="evidence" value="ECO:0007669"/>
    <property type="project" value="TreeGrafter"/>
</dbReference>
<reference evidence="8" key="1">
    <citation type="submission" date="2021-05" db="EMBL/GenBank/DDBJ databases">
        <title>The genome of the haptophyte Pavlova lutheri (Diacronema luteri, Pavlovales) - a model for lipid biosynthesis in eukaryotic algae.</title>
        <authorList>
            <person name="Hulatt C.J."/>
            <person name="Posewitz M.C."/>
        </authorList>
    </citation>
    <scope>NUCLEOTIDE SEQUENCE</scope>
    <source>
        <strain evidence="8">NIVA-4/92</strain>
    </source>
</reference>
<organism evidence="8 9">
    <name type="scientific">Diacronema lutheri</name>
    <name type="common">Unicellular marine alga</name>
    <name type="synonym">Monochrysis lutheri</name>
    <dbReference type="NCBI Taxonomy" id="2081491"/>
    <lineage>
        <taxon>Eukaryota</taxon>
        <taxon>Haptista</taxon>
        <taxon>Haptophyta</taxon>
        <taxon>Pavlovophyceae</taxon>
        <taxon>Pavlovales</taxon>
        <taxon>Pavlovaceae</taxon>
        <taxon>Diacronema</taxon>
    </lineage>
</organism>
<dbReference type="AlphaFoldDB" id="A0A8J5XKX8"/>
<accession>A0A8J5XKX8</accession>
<keyword evidence="9" id="KW-1185">Reference proteome</keyword>
<evidence type="ECO:0000313" key="9">
    <source>
        <dbReference type="Proteomes" id="UP000751190"/>
    </source>
</evidence>
<sequence length="778" mass="83086">MRLSQLIRVVLVGLGVISFGFNVWQVWELSRNAGGVRGLAGGGARAGGASGRRAHAAAERAVAAALAPDEAARTRVARISGARRRDARLFESLGLALQSPLDDAALTSSAAAGGEGRAKFADPTDLLRAQWVMHGASRTVAAEIAGADVLWGTWVTNIEFFDHRLHDGLIINSLLGLEHDTLGTAATFAQAHRRCIAAHGFRRCDHASPALFIHAHTDPSRFETVFGEDTLADLATWRHLASNDVRAIWVAKPASYARSQVHRSVELFGGTQLVASNDRLPTGIWSLQPYVTSPLLWKSFRFFARTWVVITSVLPLRLYVLQDGWAHLAAEPYREEQLATNYRSKCVHFPSADECRYLFDTQTLRLNTQAFQGDLSSRKMGAQLEPFSLWRHRAWPSIERAVSRAVLMVWSQLAQYELILRRERFKYRRVGLLDVFLNVDETGSATVHDVDTSGGEPSESLPCSVGYALDAIMLLGVNAFPGRPAYRDRAAHAVAEFCAARGRGAEWPPERGDAAASAQDGGAELAAGCTASEAAELVRTLDEHEHSGNFRMAFPAVSRADGGAAGDGREAGCGEHCYFFETGPSLSGAHAPRRAQAGASASQSAGHAESADAAEARRLNEMLWAFLRAFPPAAHHGPQFSRDGTCHVARAEDEAFLDEVAAGARARADGSDVIEAARAANRSADAYAGRTFFIDRPDASDGAQSATVLARAAGGSASARRASGPALARLAQDESEQAVGVRTAPAEGDAERGAVATPVGAAEGDAEGAGPEDTSEEA</sequence>
<feature type="compositionally biased region" description="Low complexity" evidence="6">
    <location>
        <begin position="594"/>
        <end position="613"/>
    </location>
</feature>